<name>A0ABV4H527_9ACTN</name>
<dbReference type="Proteomes" id="UP001565927">
    <property type="component" value="Unassembled WGS sequence"/>
</dbReference>
<keyword evidence="3 7" id="KW-0328">Glycosyltransferase</keyword>
<dbReference type="Gene3D" id="3.90.550.10">
    <property type="entry name" value="Spore Coat Polysaccharide Biosynthesis Protein SpsA, Chain A"/>
    <property type="match status" value="1"/>
</dbReference>
<dbReference type="SUPFAM" id="SSF53448">
    <property type="entry name" value="Nucleotide-diphospho-sugar transferases"/>
    <property type="match status" value="1"/>
</dbReference>
<comment type="similarity">
    <text evidence="2">Belongs to the glycosyltransferase 2 family.</text>
</comment>
<protein>
    <submittedName>
        <fullName evidence="7">Galactosyltransferase-related protein</fullName>
    </submittedName>
</protein>
<dbReference type="GO" id="GO:0016757">
    <property type="term" value="F:glycosyltransferase activity"/>
    <property type="evidence" value="ECO:0007669"/>
    <property type="project" value="UniProtKB-KW"/>
</dbReference>
<evidence type="ECO:0000313" key="8">
    <source>
        <dbReference type="Proteomes" id="UP001565927"/>
    </source>
</evidence>
<dbReference type="Pfam" id="PF02709">
    <property type="entry name" value="Glyco_transf_7C"/>
    <property type="match status" value="1"/>
</dbReference>
<evidence type="ECO:0000313" key="7">
    <source>
        <dbReference type="EMBL" id="MEZ0166673.1"/>
    </source>
</evidence>
<sequence length="324" mass="33912">MSGDPGAGGNPGAGGHRTAVLTIVAGRHEHLRGQLLGLVRVPRPPRWHVVAAMGDPAVRDVLDSVPAPAGTRRVVLDVPVAADGELPLAAARNAAAGTATALGADLLVLLDVDCVPGPGLLAAYEDAADRVREAPGPRLLCGPVAYLPPDVRVHGPGDLDRLPTAADPHPARPAPATGAVVRAQESQWWLFWSLSFAVTAADWAAFGGFCEEYRGYGGEDTDVAATVRDLGGSLFWVGGADAFHQHHPTQKPPVQHLAAILRNGAVFHRRWGWWPMTGWLEQFRAAGLVDYDAATRSWTAVTAPTPRPDDAGGTPATAARSTAS</sequence>
<accession>A0ABV4H527</accession>
<feature type="region of interest" description="Disordered" evidence="5">
    <location>
        <begin position="301"/>
        <end position="324"/>
    </location>
</feature>
<evidence type="ECO:0000256" key="2">
    <source>
        <dbReference type="ARBA" id="ARBA00006739"/>
    </source>
</evidence>
<dbReference type="InterPro" id="IPR027791">
    <property type="entry name" value="Galactosyl_T_C"/>
</dbReference>
<gene>
    <name evidence="7" type="ORF">AB2L27_18095</name>
</gene>
<evidence type="ECO:0000256" key="1">
    <source>
        <dbReference type="ARBA" id="ARBA00004776"/>
    </source>
</evidence>
<comment type="caution">
    <text evidence="7">The sequence shown here is derived from an EMBL/GenBank/DDBJ whole genome shotgun (WGS) entry which is preliminary data.</text>
</comment>
<proteinExistence type="inferred from homology"/>
<dbReference type="PANTHER" id="PTHR43179">
    <property type="entry name" value="RHAMNOSYLTRANSFERASE WBBL"/>
    <property type="match status" value="1"/>
</dbReference>
<evidence type="ECO:0000256" key="4">
    <source>
        <dbReference type="ARBA" id="ARBA00022679"/>
    </source>
</evidence>
<dbReference type="InterPro" id="IPR029044">
    <property type="entry name" value="Nucleotide-diphossugar_trans"/>
</dbReference>
<organism evidence="7 8">
    <name type="scientific">Kineococcus halophytocola</name>
    <dbReference type="NCBI Taxonomy" id="3234027"/>
    <lineage>
        <taxon>Bacteria</taxon>
        <taxon>Bacillati</taxon>
        <taxon>Actinomycetota</taxon>
        <taxon>Actinomycetes</taxon>
        <taxon>Kineosporiales</taxon>
        <taxon>Kineosporiaceae</taxon>
        <taxon>Kineococcus</taxon>
    </lineage>
</organism>
<dbReference type="RefSeq" id="WP_370442888.1">
    <property type="nucleotide sequence ID" value="NZ_JBGFTU010000026.1"/>
</dbReference>
<evidence type="ECO:0000259" key="6">
    <source>
        <dbReference type="Pfam" id="PF02709"/>
    </source>
</evidence>
<dbReference type="EMBL" id="JBGFTU010000026">
    <property type="protein sequence ID" value="MEZ0166673.1"/>
    <property type="molecule type" value="Genomic_DNA"/>
</dbReference>
<reference evidence="7 8" key="1">
    <citation type="submission" date="2024-07" db="EMBL/GenBank/DDBJ databases">
        <authorList>
            <person name="Thanompreechachai J."/>
            <person name="Duangmal K."/>
        </authorList>
    </citation>
    <scope>NUCLEOTIDE SEQUENCE [LARGE SCALE GENOMIC DNA]</scope>
    <source>
        <strain evidence="7 8">LSe6-4</strain>
    </source>
</reference>
<feature type="domain" description="Galactosyltransferase C-terminal" evidence="6">
    <location>
        <begin position="188"/>
        <end position="239"/>
    </location>
</feature>
<keyword evidence="4" id="KW-0808">Transferase</keyword>
<comment type="pathway">
    <text evidence="1">Cell wall biogenesis; cell wall polysaccharide biosynthesis.</text>
</comment>
<evidence type="ECO:0000256" key="3">
    <source>
        <dbReference type="ARBA" id="ARBA00022676"/>
    </source>
</evidence>
<dbReference type="PANTHER" id="PTHR43179:SF12">
    <property type="entry name" value="GALACTOFURANOSYLTRANSFERASE GLFT2"/>
    <property type="match status" value="1"/>
</dbReference>
<evidence type="ECO:0000256" key="5">
    <source>
        <dbReference type="SAM" id="MobiDB-lite"/>
    </source>
</evidence>
<keyword evidence="8" id="KW-1185">Reference proteome</keyword>